<evidence type="ECO:0000259" key="4">
    <source>
        <dbReference type="PROSITE" id="PS50011"/>
    </source>
</evidence>
<dbReference type="GO" id="GO:0004674">
    <property type="term" value="F:protein serine/threonine kinase activity"/>
    <property type="evidence" value="ECO:0007669"/>
    <property type="project" value="TreeGrafter"/>
</dbReference>
<dbReference type="Proteomes" id="UP000315783">
    <property type="component" value="Unassembled WGS sequence"/>
</dbReference>
<dbReference type="InterPro" id="IPR000719">
    <property type="entry name" value="Prot_kinase_dom"/>
</dbReference>
<dbReference type="InterPro" id="IPR008271">
    <property type="entry name" value="Ser/Thr_kinase_AS"/>
</dbReference>
<gene>
    <name evidence="5" type="ORF">IF1G_10098</name>
</gene>
<proteinExistence type="inferred from homology"/>
<dbReference type="Pfam" id="PF00069">
    <property type="entry name" value="Pkinase"/>
    <property type="match status" value="1"/>
</dbReference>
<evidence type="ECO:0000313" key="5">
    <source>
        <dbReference type="EMBL" id="TQV91217.1"/>
    </source>
</evidence>
<dbReference type="AlphaFoldDB" id="A0A545UP22"/>
<dbReference type="PROSITE" id="PS50011">
    <property type="entry name" value="PROTEIN_KINASE_DOM"/>
    <property type="match status" value="1"/>
</dbReference>
<dbReference type="PROSITE" id="PS50006">
    <property type="entry name" value="FHA_DOMAIN"/>
    <property type="match status" value="1"/>
</dbReference>
<dbReference type="PANTHER" id="PTHR24361">
    <property type="entry name" value="MITOGEN-ACTIVATED KINASE KINASE KINASE"/>
    <property type="match status" value="1"/>
</dbReference>
<feature type="compositionally biased region" description="Low complexity" evidence="2">
    <location>
        <begin position="529"/>
        <end position="550"/>
    </location>
</feature>
<dbReference type="CDD" id="cd00060">
    <property type="entry name" value="FHA"/>
    <property type="match status" value="1"/>
</dbReference>
<dbReference type="Pfam" id="PF00498">
    <property type="entry name" value="FHA"/>
    <property type="match status" value="1"/>
</dbReference>
<dbReference type="InterPro" id="IPR011009">
    <property type="entry name" value="Kinase-like_dom_sf"/>
</dbReference>
<dbReference type="Gene3D" id="1.10.510.10">
    <property type="entry name" value="Transferase(Phosphotransferase) domain 1"/>
    <property type="match status" value="1"/>
</dbReference>
<dbReference type="CDD" id="cd00180">
    <property type="entry name" value="PKc"/>
    <property type="match status" value="1"/>
</dbReference>
<feature type="region of interest" description="Disordered" evidence="2">
    <location>
        <begin position="529"/>
        <end position="562"/>
    </location>
</feature>
<dbReference type="InterPro" id="IPR053235">
    <property type="entry name" value="Ser_Thr_kinase"/>
</dbReference>
<dbReference type="SMART" id="SM00220">
    <property type="entry name" value="S_TKc"/>
    <property type="match status" value="1"/>
</dbReference>
<dbReference type="GO" id="GO:0005524">
    <property type="term" value="F:ATP binding"/>
    <property type="evidence" value="ECO:0007669"/>
    <property type="project" value="InterPro"/>
</dbReference>
<comment type="caution">
    <text evidence="5">The sequence shown here is derived from an EMBL/GenBank/DDBJ whole genome shotgun (WGS) entry which is preliminary data.</text>
</comment>
<feature type="domain" description="FHA" evidence="3">
    <location>
        <begin position="78"/>
        <end position="124"/>
    </location>
</feature>
<protein>
    <submittedName>
        <fullName evidence="5">Tousled-like kinase</fullName>
    </submittedName>
</protein>
<feature type="domain" description="Protein kinase" evidence="4">
    <location>
        <begin position="249"/>
        <end position="509"/>
    </location>
</feature>
<evidence type="ECO:0000256" key="2">
    <source>
        <dbReference type="SAM" id="MobiDB-lite"/>
    </source>
</evidence>
<keyword evidence="6" id="KW-1185">Reference proteome</keyword>
<name>A0A545UP22_9HYPO</name>
<dbReference type="SUPFAM" id="SSF49879">
    <property type="entry name" value="SMAD/FHA domain"/>
    <property type="match status" value="1"/>
</dbReference>
<sequence length="617" mass="68791">MDNPDDVLAYLHFEGPGELNETVEKHPLFYHPAPPTPLCPRRGSKGFSWKVHPAADGYGACKTLRIRFRDLPKGNAGFVIGRDEMCDVSLSNFFVGNFHGALTFDDNNRLIFRDLNSRHGTEVQYHTGNNDHAKVKGCPSEPVGLNAPEFSRRNFSWILGGPDVPGKYSMTRSEMRQPVEVTITLGRSWKIHVVVPWRNWTDGAHKRKVRAFLAGKRAIDLEKLQNELNDAMCREDAEHGLDPFYTSPLCVYKELGRGGFATAFREWDVSTGNVRVLKQMLDSSTGYCEDMRNRWRLEVEANITRFLGSNLDSMDVVCPTIYLEYAPRGNLGMEEKISFRETVSITCQCLSALVYLHSRDIVHRDIKPDNILVFLREKGRIEVKLSDFGTSKVSKQFQTFCGTQAWLAPEVTRAREANKVTKEASYTCLVDIWSLGVVSLSLAMERPLFPLQDAGQTADYPALILEAIRAPRDESRLGPFERFVADNMLVLNPDDRSPASVCLEKASRFCRASSHGKAALLGTAAQAQATSAAPARSESGPTPASSPTPSKVTLDEEGAPGDFSFNKWRSHPPFLAHPASDKDSDAEALPSKSFPASLFSHSWWPSFSDAIHRRSCT</sequence>
<evidence type="ECO:0000259" key="3">
    <source>
        <dbReference type="PROSITE" id="PS50006"/>
    </source>
</evidence>
<dbReference type="STRING" id="43265.A0A545UP22"/>
<reference evidence="5 6" key="1">
    <citation type="journal article" date="2019" name="Appl. Microbiol. Biotechnol.">
        <title>Genome sequence of Isaria javanica and comparative genome analysis insights into family S53 peptidase evolution in fungal entomopathogens.</title>
        <authorList>
            <person name="Lin R."/>
            <person name="Zhang X."/>
            <person name="Xin B."/>
            <person name="Zou M."/>
            <person name="Gao Y."/>
            <person name="Qin F."/>
            <person name="Hu Q."/>
            <person name="Xie B."/>
            <person name="Cheng X."/>
        </authorList>
    </citation>
    <scope>NUCLEOTIDE SEQUENCE [LARGE SCALE GENOMIC DNA]</scope>
    <source>
        <strain evidence="5 6">IJ1G</strain>
    </source>
</reference>
<dbReference type="GO" id="GO:0005737">
    <property type="term" value="C:cytoplasm"/>
    <property type="evidence" value="ECO:0007669"/>
    <property type="project" value="TreeGrafter"/>
</dbReference>
<dbReference type="EMBL" id="SPUK01000020">
    <property type="protein sequence ID" value="TQV91217.1"/>
    <property type="molecule type" value="Genomic_DNA"/>
</dbReference>
<dbReference type="InterPro" id="IPR008984">
    <property type="entry name" value="SMAD_FHA_dom_sf"/>
</dbReference>
<dbReference type="InterPro" id="IPR000253">
    <property type="entry name" value="FHA_dom"/>
</dbReference>
<dbReference type="PANTHER" id="PTHR24361:SF678">
    <property type="entry name" value="SPORULATION-SPECIFIC PROTEIN 1"/>
    <property type="match status" value="1"/>
</dbReference>
<keyword evidence="5" id="KW-0418">Kinase</keyword>
<evidence type="ECO:0000256" key="1">
    <source>
        <dbReference type="ARBA" id="ARBA00005575"/>
    </source>
</evidence>
<comment type="similarity">
    <text evidence="1">Belongs to the protein kinase superfamily. CAMK Ser/Thr protein kinase family. CHEK2 subfamily.</text>
</comment>
<dbReference type="SUPFAM" id="SSF56112">
    <property type="entry name" value="Protein kinase-like (PK-like)"/>
    <property type="match status" value="1"/>
</dbReference>
<dbReference type="Gene3D" id="2.60.200.20">
    <property type="match status" value="1"/>
</dbReference>
<accession>A0A545UP22</accession>
<organism evidence="5 6">
    <name type="scientific">Cordyceps javanica</name>
    <dbReference type="NCBI Taxonomy" id="43265"/>
    <lineage>
        <taxon>Eukaryota</taxon>
        <taxon>Fungi</taxon>
        <taxon>Dikarya</taxon>
        <taxon>Ascomycota</taxon>
        <taxon>Pezizomycotina</taxon>
        <taxon>Sordariomycetes</taxon>
        <taxon>Hypocreomycetidae</taxon>
        <taxon>Hypocreales</taxon>
        <taxon>Cordycipitaceae</taxon>
        <taxon>Cordyceps</taxon>
    </lineage>
</organism>
<dbReference type="PROSITE" id="PS00108">
    <property type="entry name" value="PROTEIN_KINASE_ST"/>
    <property type="match status" value="1"/>
</dbReference>
<evidence type="ECO:0000313" key="6">
    <source>
        <dbReference type="Proteomes" id="UP000315783"/>
    </source>
</evidence>
<keyword evidence="5" id="KW-0808">Transferase</keyword>